<proteinExistence type="predicted"/>
<organism evidence="2">
    <name type="scientific">Cacopsylla melanoneura</name>
    <dbReference type="NCBI Taxonomy" id="428564"/>
    <lineage>
        <taxon>Eukaryota</taxon>
        <taxon>Metazoa</taxon>
        <taxon>Ecdysozoa</taxon>
        <taxon>Arthropoda</taxon>
        <taxon>Hexapoda</taxon>
        <taxon>Insecta</taxon>
        <taxon>Pterygota</taxon>
        <taxon>Neoptera</taxon>
        <taxon>Paraneoptera</taxon>
        <taxon>Hemiptera</taxon>
        <taxon>Sternorrhyncha</taxon>
        <taxon>Psylloidea</taxon>
        <taxon>Psyllidae</taxon>
        <taxon>Psyllinae</taxon>
        <taxon>Cacopsylla</taxon>
    </lineage>
</organism>
<name>A0A8D8WHY5_9HEMI</name>
<feature type="region of interest" description="Disordered" evidence="1">
    <location>
        <begin position="70"/>
        <end position="139"/>
    </location>
</feature>
<evidence type="ECO:0000256" key="1">
    <source>
        <dbReference type="SAM" id="MobiDB-lite"/>
    </source>
</evidence>
<accession>A0A8D8WHY5</accession>
<reference evidence="2" key="1">
    <citation type="submission" date="2021-05" db="EMBL/GenBank/DDBJ databases">
        <authorList>
            <person name="Alioto T."/>
            <person name="Alioto T."/>
            <person name="Gomez Garrido J."/>
        </authorList>
    </citation>
    <scope>NUCLEOTIDE SEQUENCE</scope>
</reference>
<dbReference type="AlphaFoldDB" id="A0A8D8WHY5"/>
<protein>
    <submittedName>
        <fullName evidence="2">Uncharacterized protein</fullName>
    </submittedName>
</protein>
<feature type="compositionally biased region" description="Basic and acidic residues" evidence="1">
    <location>
        <begin position="113"/>
        <end position="139"/>
    </location>
</feature>
<evidence type="ECO:0000313" key="2">
    <source>
        <dbReference type="EMBL" id="CAG6660868.1"/>
    </source>
</evidence>
<feature type="compositionally biased region" description="Basic and acidic residues" evidence="1">
    <location>
        <begin position="70"/>
        <end position="81"/>
    </location>
</feature>
<sequence length="139" mass="16051">MEIFSHFVFLTLLGKNCQLYLEIFMQNPMEQLKEMGSVPDYTVIASSELTYLKINRDLYSAGLNASSIARARERAKQRGEDSAMSFPPSPDLPRDDRFSSLYQTTSYESIPAQERERQDSTRRITFKKEDHREESPGKS</sequence>
<dbReference type="Pfam" id="PF25562">
    <property type="entry name" value="CNBH_CNNM2_C"/>
    <property type="match status" value="1"/>
</dbReference>
<dbReference type="EMBL" id="HBUF01198095">
    <property type="protein sequence ID" value="CAG6660868.1"/>
    <property type="molecule type" value="Transcribed_RNA"/>
</dbReference>